<evidence type="ECO:0000313" key="13">
    <source>
        <dbReference type="Proteomes" id="UP001296104"/>
    </source>
</evidence>
<dbReference type="PANTHER" id="PTHR19370">
    <property type="entry name" value="NADH-CYTOCHROME B5 REDUCTASE"/>
    <property type="match status" value="1"/>
</dbReference>
<protein>
    <submittedName>
        <fullName evidence="12">Cytochrome c mitochondrial import factor CYC2-like</fullName>
    </submittedName>
</protein>
<name>A0AAI8YTL2_9PEZI</name>
<feature type="region of interest" description="Disordered" evidence="9">
    <location>
        <begin position="45"/>
        <end position="76"/>
    </location>
</feature>
<feature type="binding site" evidence="8">
    <location>
        <position position="196"/>
    </location>
    <ligand>
        <name>FAD</name>
        <dbReference type="ChEBI" id="CHEBI:57692"/>
    </ligand>
</feature>
<feature type="binding site" evidence="8">
    <location>
        <position position="187"/>
    </location>
    <ligand>
        <name>FAD</name>
        <dbReference type="ChEBI" id="CHEBI:57692"/>
    </ligand>
</feature>
<dbReference type="InterPro" id="IPR017927">
    <property type="entry name" value="FAD-bd_FR_type"/>
</dbReference>
<evidence type="ECO:0000256" key="2">
    <source>
        <dbReference type="ARBA" id="ARBA00004370"/>
    </source>
</evidence>
<dbReference type="CDD" id="cd06183">
    <property type="entry name" value="cyt_b5_reduct_like"/>
    <property type="match status" value="1"/>
</dbReference>
<dbReference type="Gene3D" id="3.40.50.80">
    <property type="entry name" value="Nucleotide-binding domain of ferredoxin-NADP reductase (FNR) module"/>
    <property type="match status" value="1"/>
</dbReference>
<dbReference type="InterPro" id="IPR001834">
    <property type="entry name" value="CBR-like"/>
</dbReference>
<evidence type="ECO:0000259" key="11">
    <source>
        <dbReference type="PROSITE" id="PS51384"/>
    </source>
</evidence>
<dbReference type="Proteomes" id="UP001296104">
    <property type="component" value="Unassembled WGS sequence"/>
</dbReference>
<evidence type="ECO:0000256" key="7">
    <source>
        <dbReference type="ARBA" id="ARBA00023136"/>
    </source>
</evidence>
<sequence length="407" mass="44921">MTLSYRTGRCLGTRRSLYDCRLQSISIARFSQCRLLRNIDNAASSNADSNRTLKTEQETTQDGKEQQPRNQAGKRKNGIGIPALAIFAIGLPLGWYLKNRYSQERGTRLSDPSEFVKYALVGKDSVSSTSAIFRLRPASNVVVDQDEPTLERAITSVEFKQPQLQIARSYTCLPQQDGQHMDELRFLIRKEQKGEVSNFLHRLPIGSEIELRGLHAEFVLPNDVNSVVFLVGGTGIAPAVQATDKLDGQAAIHILWASRKREDCIGGYNDTTRAKQGWSWWSRSPAAVKSDQPIVGTEKGPLVSMLEKLKQEPGVADGQRPALLVDYYVDEEGAMIKPEDVKRVLSTSSKTGSASSLGKRILIVSGPEGFISHWAGPKQWANGKETQGLVRGVLSTLDLGGWEVVKL</sequence>
<evidence type="ECO:0000256" key="8">
    <source>
        <dbReference type="PIRSR" id="PIRSR601834-1"/>
    </source>
</evidence>
<evidence type="ECO:0000256" key="4">
    <source>
        <dbReference type="ARBA" id="ARBA00022630"/>
    </source>
</evidence>
<dbReference type="InterPro" id="IPR008333">
    <property type="entry name" value="Cbr1-like_FAD-bd_dom"/>
</dbReference>
<reference evidence="12" key="1">
    <citation type="submission" date="2023-11" db="EMBL/GenBank/DDBJ databases">
        <authorList>
            <person name="Alioto T."/>
            <person name="Alioto T."/>
            <person name="Gomez Garrido J."/>
        </authorList>
    </citation>
    <scope>NUCLEOTIDE SEQUENCE</scope>
</reference>
<feature type="compositionally biased region" description="Basic and acidic residues" evidence="9">
    <location>
        <begin position="51"/>
        <end position="67"/>
    </location>
</feature>
<feature type="domain" description="FAD-binding FR-type" evidence="11">
    <location>
        <begin position="28"/>
        <end position="221"/>
    </location>
</feature>
<evidence type="ECO:0000256" key="10">
    <source>
        <dbReference type="SAM" id="Phobius"/>
    </source>
</evidence>
<keyword evidence="4 8" id="KW-0285">Flavoprotein</keyword>
<evidence type="ECO:0000313" key="12">
    <source>
        <dbReference type="EMBL" id="CAK3856045.1"/>
    </source>
</evidence>
<evidence type="ECO:0000256" key="9">
    <source>
        <dbReference type="SAM" id="MobiDB-lite"/>
    </source>
</evidence>
<feature type="binding site" evidence="8">
    <location>
        <position position="197"/>
    </location>
    <ligand>
        <name>FAD</name>
        <dbReference type="ChEBI" id="CHEBI:57692"/>
    </ligand>
</feature>
<dbReference type="GO" id="GO:0016020">
    <property type="term" value="C:membrane"/>
    <property type="evidence" value="ECO:0007669"/>
    <property type="project" value="UniProtKB-SubCell"/>
</dbReference>
<dbReference type="InterPro" id="IPR039261">
    <property type="entry name" value="FNR_nucleotide-bd"/>
</dbReference>
<organism evidence="12 13">
    <name type="scientific">Lecanosticta acicola</name>
    <dbReference type="NCBI Taxonomy" id="111012"/>
    <lineage>
        <taxon>Eukaryota</taxon>
        <taxon>Fungi</taxon>
        <taxon>Dikarya</taxon>
        <taxon>Ascomycota</taxon>
        <taxon>Pezizomycotina</taxon>
        <taxon>Dothideomycetes</taxon>
        <taxon>Dothideomycetidae</taxon>
        <taxon>Mycosphaerellales</taxon>
        <taxon>Mycosphaerellaceae</taxon>
        <taxon>Lecanosticta</taxon>
    </lineage>
</organism>
<gene>
    <name evidence="12" type="ORF">LECACI_7A001740</name>
</gene>
<accession>A0AAI8YTL2</accession>
<comment type="cofactor">
    <cofactor evidence="1 8">
        <name>FAD</name>
        <dbReference type="ChEBI" id="CHEBI:57692"/>
    </cofactor>
</comment>
<keyword evidence="10" id="KW-1133">Transmembrane helix</keyword>
<keyword evidence="5 8" id="KW-0274">FAD</keyword>
<comment type="similarity">
    <text evidence="3">Belongs to the flavoprotein pyridine nucleotide cytochrome reductase family.</text>
</comment>
<dbReference type="GO" id="GO:0016491">
    <property type="term" value="F:oxidoreductase activity"/>
    <property type="evidence" value="ECO:0007669"/>
    <property type="project" value="UniProtKB-KW"/>
</dbReference>
<proteinExistence type="inferred from homology"/>
<feature type="transmembrane region" description="Helical" evidence="10">
    <location>
        <begin position="79"/>
        <end position="97"/>
    </location>
</feature>
<feature type="binding site" evidence="8">
    <location>
        <position position="168"/>
    </location>
    <ligand>
        <name>FAD</name>
        <dbReference type="ChEBI" id="CHEBI:57692"/>
    </ligand>
</feature>
<evidence type="ECO:0000256" key="6">
    <source>
        <dbReference type="ARBA" id="ARBA00023002"/>
    </source>
</evidence>
<keyword evidence="6" id="KW-0560">Oxidoreductase</keyword>
<dbReference type="PROSITE" id="PS51384">
    <property type="entry name" value="FAD_FR"/>
    <property type="match status" value="1"/>
</dbReference>
<dbReference type="GO" id="GO:0005739">
    <property type="term" value="C:mitochondrion"/>
    <property type="evidence" value="ECO:0007669"/>
    <property type="project" value="TreeGrafter"/>
</dbReference>
<dbReference type="SUPFAM" id="SSF63380">
    <property type="entry name" value="Riboflavin synthase domain-like"/>
    <property type="match status" value="1"/>
</dbReference>
<dbReference type="InterPro" id="IPR017938">
    <property type="entry name" value="Riboflavin_synthase-like_b-brl"/>
</dbReference>
<dbReference type="PANTHER" id="PTHR19370:SF189">
    <property type="entry name" value="CYTOCHROME C MITOCHONDRIAL IMPORT FACTOR CYC2"/>
    <property type="match status" value="1"/>
</dbReference>
<evidence type="ECO:0000256" key="5">
    <source>
        <dbReference type="ARBA" id="ARBA00022827"/>
    </source>
</evidence>
<dbReference type="SUPFAM" id="SSF52343">
    <property type="entry name" value="Ferredoxin reductase-like, C-terminal NADP-linked domain"/>
    <property type="match status" value="1"/>
</dbReference>
<comment type="subcellular location">
    <subcellularLocation>
        <location evidence="2">Membrane</location>
    </subcellularLocation>
</comment>
<keyword evidence="10" id="KW-0812">Transmembrane</keyword>
<evidence type="ECO:0000256" key="1">
    <source>
        <dbReference type="ARBA" id="ARBA00001974"/>
    </source>
</evidence>
<dbReference type="EMBL" id="CAVMBE010000007">
    <property type="protein sequence ID" value="CAK3856045.1"/>
    <property type="molecule type" value="Genomic_DNA"/>
</dbReference>
<dbReference type="Gene3D" id="2.40.30.10">
    <property type="entry name" value="Translation factors"/>
    <property type="match status" value="1"/>
</dbReference>
<comment type="caution">
    <text evidence="12">The sequence shown here is derived from an EMBL/GenBank/DDBJ whole genome shotgun (WGS) entry which is preliminary data.</text>
</comment>
<dbReference type="Pfam" id="PF00970">
    <property type="entry name" value="FAD_binding_6"/>
    <property type="match status" value="1"/>
</dbReference>
<dbReference type="AlphaFoldDB" id="A0AAI8YTL2"/>
<evidence type="ECO:0000256" key="3">
    <source>
        <dbReference type="ARBA" id="ARBA00006105"/>
    </source>
</evidence>
<keyword evidence="7 10" id="KW-0472">Membrane</keyword>
<keyword evidence="13" id="KW-1185">Reference proteome</keyword>
<feature type="binding site" evidence="8">
    <location>
        <position position="170"/>
    </location>
    <ligand>
        <name>FAD</name>
        <dbReference type="ChEBI" id="CHEBI:57692"/>
    </ligand>
</feature>